<dbReference type="EMBL" id="CAADFT010000036">
    <property type="protein sequence ID" value="VFK44504.1"/>
    <property type="molecule type" value="Genomic_DNA"/>
</dbReference>
<sequence>MKFLWDLAKAAANQRKHGVEFSEAATVFGDPLAGTFPDPDYSVGKLRLITVGISYAGRLLVVSHTENRDGIRLNQRQTRCCPRKERV</sequence>
<dbReference type="AlphaFoldDB" id="A0A450YSG7"/>
<reference evidence="1" key="1">
    <citation type="submission" date="2019-02" db="EMBL/GenBank/DDBJ databases">
        <authorList>
            <person name="Gruber-Vodicka R. H."/>
            <person name="Seah K. B. B."/>
        </authorList>
    </citation>
    <scope>NUCLEOTIDE SEQUENCE</scope>
    <source>
        <strain evidence="1">BECK_BZ125</strain>
    </source>
</reference>
<dbReference type="Pfam" id="PF04365">
    <property type="entry name" value="BrnT_toxin"/>
    <property type="match status" value="1"/>
</dbReference>
<dbReference type="InterPro" id="IPR007460">
    <property type="entry name" value="BrnT_toxin"/>
</dbReference>
<proteinExistence type="predicted"/>
<accession>A0A450YSG7</accession>
<gene>
    <name evidence="1" type="ORF">BECKTC1821E_GA0114239_103619</name>
</gene>
<protein>
    <submittedName>
        <fullName evidence="1">Uncharacterized protein</fullName>
    </submittedName>
</protein>
<name>A0A450YSG7_9GAMM</name>
<dbReference type="Gene3D" id="3.10.450.530">
    <property type="entry name" value="Ribonuclease toxin, BrnT, of type II toxin-antitoxin system"/>
    <property type="match status" value="1"/>
</dbReference>
<dbReference type="InterPro" id="IPR038573">
    <property type="entry name" value="BrnT_sf"/>
</dbReference>
<evidence type="ECO:0000313" key="1">
    <source>
        <dbReference type="EMBL" id="VFK44504.1"/>
    </source>
</evidence>
<organism evidence="1">
    <name type="scientific">Candidatus Kentrum sp. TC</name>
    <dbReference type="NCBI Taxonomy" id="2126339"/>
    <lineage>
        <taxon>Bacteria</taxon>
        <taxon>Pseudomonadati</taxon>
        <taxon>Pseudomonadota</taxon>
        <taxon>Gammaproteobacteria</taxon>
        <taxon>Candidatus Kentrum</taxon>
    </lineage>
</organism>